<sequence>MASQDDSKDIAKWMETLKLTVDQKKMVQQLKTDMKIPEKVPFDGVQDDLTLFRFLSAKKWDYEVAKAQYQAMRKYREEEKVDEIFEWHKNNPKAVKTIESLFPMIVRGFDRTGRPIVYDPIGAIPAARFAKLVTLEESHKYHTWWMEELCKILREQTRKLGRPVYQVIAIVDMNGASLDSRHFIPYFKDMSTQDSQNYPELAKIVLIANAPWIFPALYSLVKNFIDPNTREKIRVFGNSGYTDKLLEFIDEDVLNVKYGGKNEEPLPEIEGIEIASGGQMLLTQNVAARDTFEVIKPCEDKRGGKFSWVFNLESLDINFRVEWKGIKEKKYSTVQELNRVEKHEGELDVKTKGELKFTFDNYFSYLTSKDVKYSFQFVSAEILKTNEAIKSRKEKKAKKAEKEARKAKKKADKLAAKEAKRSKSYFERHSKSQGLDDQKAILSARS</sequence>
<dbReference type="EMBL" id="HBEM01014796">
    <property type="protein sequence ID" value="CAD8449830.1"/>
    <property type="molecule type" value="Transcribed_RNA"/>
</dbReference>
<name>A0A7S0DCI8_9EUKA</name>
<dbReference type="Pfam" id="PF00650">
    <property type="entry name" value="CRAL_TRIO"/>
    <property type="match status" value="1"/>
</dbReference>
<feature type="domain" description="CRAL-TRIO" evidence="2">
    <location>
        <begin position="94"/>
        <end position="266"/>
    </location>
</feature>
<protein>
    <recommendedName>
        <fullName evidence="5">CRAL-TRIO domain-containing protein</fullName>
    </recommendedName>
</protein>
<evidence type="ECO:0000259" key="3">
    <source>
        <dbReference type="PROSITE" id="PS50866"/>
    </source>
</evidence>
<gene>
    <name evidence="4" type="ORF">LAMO00422_LOCUS10198</name>
</gene>
<feature type="compositionally biased region" description="Basic residues" evidence="1">
    <location>
        <begin position="393"/>
        <end position="411"/>
    </location>
</feature>
<reference evidence="4" key="1">
    <citation type="submission" date="2021-01" db="EMBL/GenBank/DDBJ databases">
        <authorList>
            <person name="Corre E."/>
            <person name="Pelletier E."/>
            <person name="Niang G."/>
            <person name="Scheremetjew M."/>
            <person name="Finn R."/>
            <person name="Kale V."/>
            <person name="Holt S."/>
            <person name="Cochrane G."/>
            <person name="Meng A."/>
            <person name="Brown T."/>
            <person name="Cohen L."/>
        </authorList>
    </citation>
    <scope>NUCLEOTIDE SEQUENCE</scope>
    <source>
        <strain evidence="4">CCMP2058</strain>
    </source>
</reference>
<feature type="region of interest" description="Disordered" evidence="1">
    <location>
        <begin position="393"/>
        <end position="446"/>
    </location>
</feature>
<evidence type="ECO:0008006" key="5">
    <source>
        <dbReference type="Google" id="ProtNLM"/>
    </source>
</evidence>
<organism evidence="4">
    <name type="scientific">Amorphochlora amoebiformis</name>
    <dbReference type="NCBI Taxonomy" id="1561963"/>
    <lineage>
        <taxon>Eukaryota</taxon>
        <taxon>Sar</taxon>
        <taxon>Rhizaria</taxon>
        <taxon>Cercozoa</taxon>
        <taxon>Chlorarachniophyceae</taxon>
        <taxon>Amorphochlora</taxon>
    </lineage>
</organism>
<dbReference type="Gene3D" id="3.40.525.10">
    <property type="entry name" value="CRAL-TRIO lipid binding domain"/>
    <property type="match status" value="1"/>
</dbReference>
<dbReference type="InterPro" id="IPR001251">
    <property type="entry name" value="CRAL-TRIO_dom"/>
</dbReference>
<dbReference type="SUPFAM" id="SSF52087">
    <property type="entry name" value="CRAL/TRIO domain"/>
    <property type="match status" value="1"/>
</dbReference>
<dbReference type="InterPro" id="IPR036865">
    <property type="entry name" value="CRAL-TRIO_dom_sf"/>
</dbReference>
<dbReference type="InterPro" id="IPR036273">
    <property type="entry name" value="CRAL/TRIO_N_dom_sf"/>
</dbReference>
<dbReference type="SUPFAM" id="SSF101576">
    <property type="entry name" value="Supernatant protein factor (SPF), C-terminal domain"/>
    <property type="match status" value="1"/>
</dbReference>
<dbReference type="PANTHER" id="PTHR23324:SF83">
    <property type="entry name" value="SEC14-LIKE PROTEIN 2"/>
    <property type="match status" value="1"/>
</dbReference>
<dbReference type="PANTHER" id="PTHR23324">
    <property type="entry name" value="SEC14 RELATED PROTEIN"/>
    <property type="match status" value="1"/>
</dbReference>
<dbReference type="PROSITE" id="PS50191">
    <property type="entry name" value="CRAL_TRIO"/>
    <property type="match status" value="1"/>
</dbReference>
<dbReference type="InterPro" id="IPR009038">
    <property type="entry name" value="GOLD_dom"/>
</dbReference>
<proteinExistence type="predicted"/>
<dbReference type="PROSITE" id="PS50866">
    <property type="entry name" value="GOLD"/>
    <property type="match status" value="1"/>
</dbReference>
<dbReference type="SMART" id="SM00516">
    <property type="entry name" value="SEC14"/>
    <property type="match status" value="1"/>
</dbReference>
<dbReference type="AlphaFoldDB" id="A0A7S0DCI8"/>
<dbReference type="InterPro" id="IPR051064">
    <property type="entry name" value="SEC14/CRAL-TRIO_domain"/>
</dbReference>
<dbReference type="InterPro" id="IPR036598">
    <property type="entry name" value="GOLD_dom_sf"/>
</dbReference>
<feature type="compositionally biased region" description="Basic and acidic residues" evidence="1">
    <location>
        <begin position="412"/>
        <end position="439"/>
    </location>
</feature>
<dbReference type="SUPFAM" id="SSF46938">
    <property type="entry name" value="CRAL/TRIO N-terminal domain"/>
    <property type="match status" value="1"/>
</dbReference>
<accession>A0A7S0DCI8</accession>
<evidence type="ECO:0000259" key="2">
    <source>
        <dbReference type="PROSITE" id="PS50191"/>
    </source>
</evidence>
<evidence type="ECO:0000313" key="4">
    <source>
        <dbReference type="EMBL" id="CAD8449830.1"/>
    </source>
</evidence>
<evidence type="ECO:0000256" key="1">
    <source>
        <dbReference type="SAM" id="MobiDB-lite"/>
    </source>
</evidence>
<dbReference type="CDD" id="cd00170">
    <property type="entry name" value="SEC14"/>
    <property type="match status" value="1"/>
</dbReference>
<dbReference type="GO" id="GO:0005737">
    <property type="term" value="C:cytoplasm"/>
    <property type="evidence" value="ECO:0007669"/>
    <property type="project" value="TreeGrafter"/>
</dbReference>
<feature type="domain" description="GOLD" evidence="3">
    <location>
        <begin position="279"/>
        <end position="377"/>
    </location>
</feature>
<dbReference type="Gene3D" id="2.60.120.680">
    <property type="entry name" value="GOLD domain"/>
    <property type="match status" value="1"/>
</dbReference>